<sequence length="489" mass="55017">MKQTSQNNLKRELKTRHLMMIAIGGSIGTGLFIASGATIAQAGPGGALFSYILIGLMVYFLMTSLGELAAYMPVSGSFSTYGSKYVDDGFGFALGWNYWYNWAITIAVDLVAVQLIMSWWFPNAPGWIWSALFLGIIFFLNNISVKSFSEAEYWFSLIKILTIIMFIIIGSLMIFDIFHTSRNTVWNNWNIGDAPFAGGIPAIIRIAMIVGFSFQGTELVGIAAGESINPQKNIPRAIRQIFWRILLFYVFSIIIISILIPYTDPNLLRNNIQDISISPFTLVFQHAGLKSAAEIMNVVILTAVLSSGNSGVYAATRMLYSLAKDGKAPYFFTKVSQRGVPYAALYATILVSGLCFLTFWFSKKSVYLWLLNASGVTGLIAWLGIAISHYRFRKGYINQGFKLTQLPYHSSFFPLGTIFAFILCLIITLGQNYQAFYAARLDWYEVTATYIGIPLFLFIWFGFKLKHKSRLIKYNEMQFPLQKNKDHIK</sequence>
<feature type="transmembrane region" description="Helical" evidence="7">
    <location>
        <begin position="21"/>
        <end position="42"/>
    </location>
</feature>
<evidence type="ECO:0000256" key="4">
    <source>
        <dbReference type="ARBA" id="ARBA00022970"/>
    </source>
</evidence>
<feature type="transmembrane region" description="Helical" evidence="7">
    <location>
        <begin position="241"/>
        <end position="262"/>
    </location>
</feature>
<name>A0A451D1Q4_9GAMM</name>
<feature type="transmembrane region" description="Helical" evidence="7">
    <location>
        <begin position="411"/>
        <end position="431"/>
    </location>
</feature>
<dbReference type="Proteomes" id="UP000294412">
    <property type="component" value="Chromosome"/>
</dbReference>
<feature type="domain" description="Amino acid permease/ SLC12A" evidence="8">
    <location>
        <begin position="17"/>
        <end position="471"/>
    </location>
</feature>
<comment type="subcellular location">
    <subcellularLocation>
        <location evidence="1">Cell inner membrane</location>
        <topology evidence="1">Multi-pass membrane protein</topology>
    </subcellularLocation>
</comment>
<dbReference type="EMBL" id="LR217703">
    <property type="protein sequence ID" value="VFP79547.1"/>
    <property type="molecule type" value="Genomic_DNA"/>
</dbReference>
<proteinExistence type="predicted"/>
<dbReference type="NCBIfam" id="NF008094">
    <property type="entry name" value="PRK10836.1"/>
    <property type="match status" value="1"/>
</dbReference>
<protein>
    <submittedName>
        <fullName evidence="9">Lysine-specific permease</fullName>
    </submittedName>
</protein>
<gene>
    <name evidence="9" type="primary">lysP</name>
    <name evidence="9" type="ORF">ERCICUMA2628_098</name>
</gene>
<dbReference type="GO" id="GO:0005886">
    <property type="term" value="C:plasma membrane"/>
    <property type="evidence" value="ECO:0007669"/>
    <property type="project" value="UniProtKB-SubCell"/>
</dbReference>
<evidence type="ECO:0000259" key="8">
    <source>
        <dbReference type="Pfam" id="PF00324"/>
    </source>
</evidence>
<evidence type="ECO:0000256" key="3">
    <source>
        <dbReference type="ARBA" id="ARBA00022692"/>
    </source>
</evidence>
<evidence type="ECO:0000256" key="2">
    <source>
        <dbReference type="ARBA" id="ARBA00022448"/>
    </source>
</evidence>
<feature type="transmembrane region" description="Helical" evidence="7">
    <location>
        <begin position="367"/>
        <end position="390"/>
    </location>
</feature>
<dbReference type="InterPro" id="IPR004840">
    <property type="entry name" value="Amino_acid_permease_CS"/>
</dbReference>
<dbReference type="PIRSF" id="PIRSF006060">
    <property type="entry name" value="AA_transporter"/>
    <property type="match status" value="1"/>
</dbReference>
<feature type="transmembrane region" description="Helical" evidence="7">
    <location>
        <begin position="340"/>
        <end position="361"/>
    </location>
</feature>
<evidence type="ECO:0000256" key="7">
    <source>
        <dbReference type="SAM" id="Phobius"/>
    </source>
</evidence>
<dbReference type="GO" id="GO:0015171">
    <property type="term" value="F:amino acid transmembrane transporter activity"/>
    <property type="evidence" value="ECO:0007669"/>
    <property type="project" value="TreeGrafter"/>
</dbReference>
<feature type="transmembrane region" description="Helical" evidence="7">
    <location>
        <begin position="443"/>
        <end position="463"/>
    </location>
</feature>
<dbReference type="InterPro" id="IPR050524">
    <property type="entry name" value="APC_YAT"/>
</dbReference>
<dbReference type="Gene3D" id="1.20.1740.10">
    <property type="entry name" value="Amino acid/polyamine transporter I"/>
    <property type="match status" value="1"/>
</dbReference>
<feature type="transmembrane region" description="Helical" evidence="7">
    <location>
        <begin position="298"/>
        <end position="320"/>
    </location>
</feature>
<keyword evidence="6 7" id="KW-0472">Membrane</keyword>
<reference evidence="9 10" key="1">
    <citation type="submission" date="2019-02" db="EMBL/GenBank/DDBJ databases">
        <authorList>
            <person name="Manzano-Marin A."/>
            <person name="Manzano-Marin A."/>
        </authorList>
    </citation>
    <scope>NUCLEOTIDE SEQUENCE [LARGE SCALE GENOMIC DNA]</scope>
    <source>
        <strain evidence="9 10">ErCicuneomaculata</strain>
    </source>
</reference>
<dbReference type="FunFam" id="1.20.1740.10:FF:000001">
    <property type="entry name" value="Amino acid permease"/>
    <property type="match status" value="1"/>
</dbReference>
<keyword evidence="3 7" id="KW-0812">Transmembrane</keyword>
<evidence type="ECO:0000256" key="6">
    <source>
        <dbReference type="ARBA" id="ARBA00023136"/>
    </source>
</evidence>
<dbReference type="PANTHER" id="PTHR43341">
    <property type="entry name" value="AMINO ACID PERMEASE"/>
    <property type="match status" value="1"/>
</dbReference>
<organism evidence="9 10">
    <name type="scientific">Candidatus Erwinia haradaeae</name>
    <dbReference type="NCBI Taxonomy" id="1922217"/>
    <lineage>
        <taxon>Bacteria</taxon>
        <taxon>Pseudomonadati</taxon>
        <taxon>Pseudomonadota</taxon>
        <taxon>Gammaproteobacteria</taxon>
        <taxon>Enterobacterales</taxon>
        <taxon>Erwiniaceae</taxon>
        <taxon>Erwinia</taxon>
    </lineage>
</organism>
<dbReference type="PROSITE" id="PS00218">
    <property type="entry name" value="AMINO_ACID_PERMEASE_1"/>
    <property type="match status" value="1"/>
</dbReference>
<evidence type="ECO:0000313" key="10">
    <source>
        <dbReference type="Proteomes" id="UP000294412"/>
    </source>
</evidence>
<evidence type="ECO:0000313" key="9">
    <source>
        <dbReference type="EMBL" id="VFP79547.1"/>
    </source>
</evidence>
<dbReference type="Pfam" id="PF00324">
    <property type="entry name" value="AA_permease"/>
    <property type="match status" value="1"/>
</dbReference>
<dbReference type="PANTHER" id="PTHR43341:SF1">
    <property type="entry name" value="GENERAL AMINO-ACID PERMEASE GAP1"/>
    <property type="match status" value="1"/>
</dbReference>
<feature type="transmembrane region" description="Helical" evidence="7">
    <location>
        <begin position="48"/>
        <end position="71"/>
    </location>
</feature>
<dbReference type="AlphaFoldDB" id="A0A451D1Q4"/>
<dbReference type="InterPro" id="IPR004841">
    <property type="entry name" value="AA-permease/SLC12A_dom"/>
</dbReference>
<feature type="transmembrane region" description="Helical" evidence="7">
    <location>
        <begin position="198"/>
        <end position="220"/>
    </location>
</feature>
<feature type="transmembrane region" description="Helical" evidence="7">
    <location>
        <begin position="157"/>
        <end position="178"/>
    </location>
</feature>
<accession>A0A451D1Q4</accession>
<evidence type="ECO:0000256" key="1">
    <source>
        <dbReference type="ARBA" id="ARBA00004429"/>
    </source>
</evidence>
<evidence type="ECO:0000256" key="5">
    <source>
        <dbReference type="ARBA" id="ARBA00022989"/>
    </source>
</evidence>
<feature type="transmembrane region" description="Helical" evidence="7">
    <location>
        <begin position="99"/>
        <end position="121"/>
    </location>
</feature>
<feature type="transmembrane region" description="Helical" evidence="7">
    <location>
        <begin position="127"/>
        <end position="145"/>
    </location>
</feature>
<keyword evidence="2" id="KW-0813">Transport</keyword>
<keyword evidence="5 7" id="KW-1133">Transmembrane helix</keyword>
<keyword evidence="4" id="KW-0029">Amino-acid transport</keyword>